<evidence type="ECO:0000256" key="1">
    <source>
        <dbReference type="ARBA" id="ARBA00010507"/>
    </source>
</evidence>
<keyword evidence="3" id="KW-0723">Serine/threonine-protein kinase</keyword>
<evidence type="ECO:0000256" key="11">
    <source>
        <dbReference type="SAM" id="MobiDB-lite"/>
    </source>
</evidence>
<evidence type="ECO:0000256" key="2">
    <source>
        <dbReference type="ARBA" id="ARBA00012513"/>
    </source>
</evidence>
<dbReference type="OrthoDB" id="1741443at2759"/>
<evidence type="ECO:0000256" key="7">
    <source>
        <dbReference type="ARBA" id="ARBA00022840"/>
    </source>
</evidence>
<keyword evidence="7 10" id="KW-0067">ATP-binding</keyword>
<feature type="binding site" evidence="10">
    <location>
        <position position="149"/>
    </location>
    <ligand>
        <name>ATP</name>
        <dbReference type="ChEBI" id="CHEBI:30616"/>
    </ligand>
</feature>
<proteinExistence type="inferred from homology"/>
<dbReference type="EMBL" id="JAMYWD010000003">
    <property type="protein sequence ID" value="KAJ4975238.1"/>
    <property type="molecule type" value="Genomic_DNA"/>
</dbReference>
<dbReference type="InterPro" id="IPR017441">
    <property type="entry name" value="Protein_kinase_ATP_BS"/>
</dbReference>
<dbReference type="InterPro" id="IPR000719">
    <property type="entry name" value="Prot_kinase_dom"/>
</dbReference>
<sequence>MGAAELGASQDALKALMLLELLSPSSPGDSVSPVNKDLNCERDYFTMGLPHIFPGGKQILRRQRHYLHLPISLLVSSERIGPSNYGGNEEMVSTWNKVFESSKYLNKPLLPFEEWNIDFSELTVGTCVGIGFFGEVFHGIWNGTDVAIKIFFEQDLTTENMEDFCNEISILSHLRHPNVILFLGVCTTPHHLSMVTEYMEWGSLYHLIHMSGLKKKLSWRRRLKMLRDICRLFQSAAVPAFSFCSTLVTNFHLDCHDGIPGEGSPTYLPRRQTNSQKATSLPSSPHQFTGQSSERIGPSNYGGNEEMVSTWNKVLESSKYLNKPLLPFEEWNIDFSELTVGTCVGIVILFLGVCTKPPHLLMVTEYMDWGSLYHLIHMSGQKKKLSWRRRLKILRDICREKI</sequence>
<feature type="domain" description="Protein kinase" evidence="12">
    <location>
        <begin position="122"/>
        <end position="402"/>
    </location>
</feature>
<dbReference type="PANTHER" id="PTHR23257:SF821">
    <property type="entry name" value="ATP BINDING PROTEIN"/>
    <property type="match status" value="1"/>
</dbReference>
<protein>
    <recommendedName>
        <fullName evidence="2">non-specific serine/threonine protein kinase</fullName>
        <ecNumber evidence="2">2.7.11.1</ecNumber>
    </recommendedName>
</protein>
<comment type="similarity">
    <text evidence="1">Belongs to the protein kinase superfamily. TKL Ser/Thr protein kinase family. RAF subfamily.</text>
</comment>
<evidence type="ECO:0000256" key="6">
    <source>
        <dbReference type="ARBA" id="ARBA00022777"/>
    </source>
</evidence>
<accession>A0A9Q0QX40</accession>
<keyword evidence="6" id="KW-0418">Kinase</keyword>
<evidence type="ECO:0000256" key="8">
    <source>
        <dbReference type="ARBA" id="ARBA00047899"/>
    </source>
</evidence>
<dbReference type="AlphaFoldDB" id="A0A9Q0QX40"/>
<feature type="region of interest" description="Disordered" evidence="11">
    <location>
        <begin position="264"/>
        <end position="303"/>
    </location>
</feature>
<comment type="catalytic activity">
    <reaction evidence="8">
        <text>L-threonyl-[protein] + ATP = O-phospho-L-threonyl-[protein] + ADP + H(+)</text>
        <dbReference type="Rhea" id="RHEA:46608"/>
        <dbReference type="Rhea" id="RHEA-COMP:11060"/>
        <dbReference type="Rhea" id="RHEA-COMP:11605"/>
        <dbReference type="ChEBI" id="CHEBI:15378"/>
        <dbReference type="ChEBI" id="CHEBI:30013"/>
        <dbReference type="ChEBI" id="CHEBI:30616"/>
        <dbReference type="ChEBI" id="CHEBI:61977"/>
        <dbReference type="ChEBI" id="CHEBI:456216"/>
        <dbReference type="EC" id="2.7.11.1"/>
    </reaction>
</comment>
<evidence type="ECO:0000313" key="13">
    <source>
        <dbReference type="EMBL" id="KAJ4975238.1"/>
    </source>
</evidence>
<dbReference type="InterPro" id="IPR050167">
    <property type="entry name" value="Ser_Thr_protein_kinase"/>
</dbReference>
<keyword evidence="4" id="KW-0808">Transferase</keyword>
<name>A0A9Q0QX40_9MAGN</name>
<gene>
    <name evidence="13" type="ORF">NE237_000344</name>
</gene>
<dbReference type="SUPFAM" id="SSF56112">
    <property type="entry name" value="Protein kinase-like (PK-like)"/>
    <property type="match status" value="2"/>
</dbReference>
<dbReference type="PROSITE" id="PS50011">
    <property type="entry name" value="PROTEIN_KINASE_DOM"/>
    <property type="match status" value="1"/>
</dbReference>
<dbReference type="GO" id="GO:0004674">
    <property type="term" value="F:protein serine/threonine kinase activity"/>
    <property type="evidence" value="ECO:0007669"/>
    <property type="project" value="UniProtKB-KW"/>
</dbReference>
<dbReference type="EC" id="2.7.11.1" evidence="2"/>
<evidence type="ECO:0000256" key="10">
    <source>
        <dbReference type="PROSITE-ProRule" id="PRU10141"/>
    </source>
</evidence>
<organism evidence="13 14">
    <name type="scientific">Protea cynaroides</name>
    <dbReference type="NCBI Taxonomy" id="273540"/>
    <lineage>
        <taxon>Eukaryota</taxon>
        <taxon>Viridiplantae</taxon>
        <taxon>Streptophyta</taxon>
        <taxon>Embryophyta</taxon>
        <taxon>Tracheophyta</taxon>
        <taxon>Spermatophyta</taxon>
        <taxon>Magnoliopsida</taxon>
        <taxon>Proteales</taxon>
        <taxon>Proteaceae</taxon>
        <taxon>Protea</taxon>
    </lineage>
</organism>
<evidence type="ECO:0000256" key="3">
    <source>
        <dbReference type="ARBA" id="ARBA00022527"/>
    </source>
</evidence>
<evidence type="ECO:0000313" key="14">
    <source>
        <dbReference type="Proteomes" id="UP001141806"/>
    </source>
</evidence>
<dbReference type="Gene3D" id="1.10.510.10">
    <property type="entry name" value="Transferase(Phosphotransferase) domain 1"/>
    <property type="match status" value="1"/>
</dbReference>
<dbReference type="GO" id="GO:0007165">
    <property type="term" value="P:signal transduction"/>
    <property type="evidence" value="ECO:0007669"/>
    <property type="project" value="TreeGrafter"/>
</dbReference>
<comment type="caution">
    <text evidence="13">The sequence shown here is derived from an EMBL/GenBank/DDBJ whole genome shotgun (WGS) entry which is preliminary data.</text>
</comment>
<feature type="compositionally biased region" description="Polar residues" evidence="11">
    <location>
        <begin position="271"/>
        <end position="294"/>
    </location>
</feature>
<dbReference type="PROSITE" id="PS00107">
    <property type="entry name" value="PROTEIN_KINASE_ATP"/>
    <property type="match status" value="1"/>
</dbReference>
<comment type="catalytic activity">
    <reaction evidence="9">
        <text>L-seryl-[protein] + ATP = O-phospho-L-seryl-[protein] + ADP + H(+)</text>
        <dbReference type="Rhea" id="RHEA:17989"/>
        <dbReference type="Rhea" id="RHEA-COMP:9863"/>
        <dbReference type="Rhea" id="RHEA-COMP:11604"/>
        <dbReference type="ChEBI" id="CHEBI:15378"/>
        <dbReference type="ChEBI" id="CHEBI:29999"/>
        <dbReference type="ChEBI" id="CHEBI:30616"/>
        <dbReference type="ChEBI" id="CHEBI:83421"/>
        <dbReference type="ChEBI" id="CHEBI:456216"/>
        <dbReference type="EC" id="2.7.11.1"/>
    </reaction>
</comment>
<dbReference type="Pfam" id="PF07714">
    <property type="entry name" value="PK_Tyr_Ser-Thr"/>
    <property type="match status" value="2"/>
</dbReference>
<dbReference type="Proteomes" id="UP001141806">
    <property type="component" value="Unassembled WGS sequence"/>
</dbReference>
<evidence type="ECO:0000256" key="4">
    <source>
        <dbReference type="ARBA" id="ARBA00022679"/>
    </source>
</evidence>
<keyword evidence="5 10" id="KW-0547">Nucleotide-binding</keyword>
<dbReference type="GO" id="GO:0005737">
    <property type="term" value="C:cytoplasm"/>
    <property type="evidence" value="ECO:0007669"/>
    <property type="project" value="TreeGrafter"/>
</dbReference>
<dbReference type="Gene3D" id="3.30.200.20">
    <property type="entry name" value="Phosphorylase Kinase, domain 1"/>
    <property type="match status" value="1"/>
</dbReference>
<keyword evidence="14" id="KW-1185">Reference proteome</keyword>
<dbReference type="InterPro" id="IPR001245">
    <property type="entry name" value="Ser-Thr/Tyr_kinase_cat_dom"/>
</dbReference>
<dbReference type="PANTHER" id="PTHR23257">
    <property type="entry name" value="SERINE-THREONINE PROTEIN KINASE"/>
    <property type="match status" value="1"/>
</dbReference>
<reference evidence="13" key="1">
    <citation type="journal article" date="2023" name="Plant J.">
        <title>The genome of the king protea, Protea cynaroides.</title>
        <authorList>
            <person name="Chang J."/>
            <person name="Duong T.A."/>
            <person name="Schoeman C."/>
            <person name="Ma X."/>
            <person name="Roodt D."/>
            <person name="Barker N."/>
            <person name="Li Z."/>
            <person name="Van de Peer Y."/>
            <person name="Mizrachi E."/>
        </authorList>
    </citation>
    <scope>NUCLEOTIDE SEQUENCE</scope>
    <source>
        <tissue evidence="13">Young leaves</tissue>
    </source>
</reference>
<evidence type="ECO:0000256" key="5">
    <source>
        <dbReference type="ARBA" id="ARBA00022741"/>
    </source>
</evidence>
<dbReference type="GO" id="GO:0005524">
    <property type="term" value="F:ATP binding"/>
    <property type="evidence" value="ECO:0007669"/>
    <property type="project" value="UniProtKB-UniRule"/>
</dbReference>
<dbReference type="InterPro" id="IPR011009">
    <property type="entry name" value="Kinase-like_dom_sf"/>
</dbReference>
<evidence type="ECO:0000256" key="9">
    <source>
        <dbReference type="ARBA" id="ARBA00048679"/>
    </source>
</evidence>
<dbReference type="FunFam" id="3.30.200.20:FF:000060">
    <property type="entry name" value="Serine/threonine-protein kinase isoform 1"/>
    <property type="match status" value="1"/>
</dbReference>
<evidence type="ECO:0000259" key="12">
    <source>
        <dbReference type="PROSITE" id="PS50011"/>
    </source>
</evidence>